<reference evidence="5" key="1">
    <citation type="submission" date="2016-01" db="EMBL/GenBank/DDBJ databases">
        <authorList>
            <person name="Mcilroy J.S."/>
            <person name="Karst M S."/>
            <person name="Albertsen M."/>
        </authorList>
    </citation>
    <scope>NUCLEOTIDE SEQUENCE</scope>
    <source>
        <strain evidence="5">Cfx-K</strain>
    </source>
</reference>
<keyword evidence="2" id="KW-0808">Transferase</keyword>
<evidence type="ECO:0000313" key="6">
    <source>
        <dbReference type="Proteomes" id="UP000215027"/>
    </source>
</evidence>
<feature type="domain" description="Methyltransferase" evidence="4">
    <location>
        <begin position="56"/>
        <end position="160"/>
    </location>
</feature>
<keyword evidence="1 5" id="KW-0489">Methyltransferase</keyword>
<name>A0A160SZ23_9CHLR</name>
<gene>
    <name evidence="5" type="ORF">CFX0092_A0381</name>
</gene>
<dbReference type="Proteomes" id="UP000215027">
    <property type="component" value="Chromosome I"/>
</dbReference>
<dbReference type="KEGG" id="pbf:CFX0092_A0381"/>
<dbReference type="RefSeq" id="WP_095041899.1">
    <property type="nucleotide sequence ID" value="NZ_LN890655.1"/>
</dbReference>
<protein>
    <submittedName>
        <fullName evidence="5">Methyltransferase type 11</fullName>
    </submittedName>
</protein>
<dbReference type="PANTHER" id="PTHR43464:SF19">
    <property type="entry name" value="UBIQUINONE BIOSYNTHESIS O-METHYLTRANSFERASE, MITOCHONDRIAL"/>
    <property type="match status" value="1"/>
</dbReference>
<keyword evidence="6" id="KW-1185">Reference proteome</keyword>
<evidence type="ECO:0000256" key="2">
    <source>
        <dbReference type="ARBA" id="ARBA00022679"/>
    </source>
</evidence>
<dbReference type="EMBL" id="LN890655">
    <property type="protein sequence ID" value="CUS02262.2"/>
    <property type="molecule type" value="Genomic_DNA"/>
</dbReference>
<evidence type="ECO:0000313" key="5">
    <source>
        <dbReference type="EMBL" id="CUS02262.2"/>
    </source>
</evidence>
<proteinExistence type="predicted"/>
<dbReference type="InterPro" id="IPR029063">
    <property type="entry name" value="SAM-dependent_MTases_sf"/>
</dbReference>
<dbReference type="SUPFAM" id="SSF53335">
    <property type="entry name" value="S-adenosyl-L-methionine-dependent methyltransferases"/>
    <property type="match status" value="1"/>
</dbReference>
<dbReference type="CDD" id="cd02440">
    <property type="entry name" value="AdoMet_MTases"/>
    <property type="match status" value="1"/>
</dbReference>
<dbReference type="PANTHER" id="PTHR43464">
    <property type="entry name" value="METHYLTRANSFERASE"/>
    <property type="match status" value="1"/>
</dbReference>
<evidence type="ECO:0000256" key="1">
    <source>
        <dbReference type="ARBA" id="ARBA00022603"/>
    </source>
</evidence>
<dbReference type="Pfam" id="PF13649">
    <property type="entry name" value="Methyltransf_25"/>
    <property type="match status" value="1"/>
</dbReference>
<keyword evidence="3" id="KW-0949">S-adenosyl-L-methionine</keyword>
<evidence type="ECO:0000256" key="3">
    <source>
        <dbReference type="ARBA" id="ARBA00022691"/>
    </source>
</evidence>
<dbReference type="Gene3D" id="3.40.50.150">
    <property type="entry name" value="Vaccinia Virus protein VP39"/>
    <property type="match status" value="1"/>
</dbReference>
<evidence type="ECO:0000259" key="4">
    <source>
        <dbReference type="Pfam" id="PF13649"/>
    </source>
</evidence>
<dbReference type="OrthoDB" id="9810615at2"/>
<accession>A0A160SZ23</accession>
<sequence>MSDFDDPAGTIRLNPVELHYDRFAEREWERLDRHRMEFAVTCRVLDEQLPPPPGRILDVGGGPGRYALYLTQLGYRVTLIDLSQRSLDLALEKATAAGIYLPPPLRGDATALPDRLEGAAEDFSGIFDAVLLMGPLYHLLAEAERLAAVREAYRALRPGGLIFASFITRFAPLRDVAIHSPRWIVDHPNRYRQMLNEGRNPAREDSAFPDSYFAHPDEIMPLMDAGGFRHLLLQGCEGILAGHEETVNAADDELWPAWVDLNYRLGREPSLWGAADHLLYVGAKPVPPPDETAGI</sequence>
<dbReference type="GO" id="GO:0008168">
    <property type="term" value="F:methyltransferase activity"/>
    <property type="evidence" value="ECO:0007669"/>
    <property type="project" value="UniProtKB-KW"/>
</dbReference>
<dbReference type="GO" id="GO:0032259">
    <property type="term" value="P:methylation"/>
    <property type="evidence" value="ECO:0007669"/>
    <property type="project" value="UniProtKB-KW"/>
</dbReference>
<organism evidence="5 6">
    <name type="scientific">Candidatus Promineifilum breve</name>
    <dbReference type="NCBI Taxonomy" id="1806508"/>
    <lineage>
        <taxon>Bacteria</taxon>
        <taxon>Bacillati</taxon>
        <taxon>Chloroflexota</taxon>
        <taxon>Ardenticatenia</taxon>
        <taxon>Candidatus Promineifilales</taxon>
        <taxon>Candidatus Promineifilaceae</taxon>
        <taxon>Candidatus Promineifilum</taxon>
    </lineage>
</organism>
<dbReference type="AlphaFoldDB" id="A0A160SZ23"/>
<dbReference type="InterPro" id="IPR041698">
    <property type="entry name" value="Methyltransf_25"/>
</dbReference>